<dbReference type="InterPro" id="IPR029045">
    <property type="entry name" value="ClpP/crotonase-like_dom_sf"/>
</dbReference>
<evidence type="ECO:0000313" key="5">
    <source>
        <dbReference type="Proteomes" id="UP000717835"/>
    </source>
</evidence>
<feature type="region of interest" description="Disordered" evidence="1">
    <location>
        <begin position="447"/>
        <end position="469"/>
    </location>
</feature>
<dbReference type="GO" id="GO:0008236">
    <property type="term" value="F:serine-type peptidase activity"/>
    <property type="evidence" value="ECO:0007669"/>
    <property type="project" value="InterPro"/>
</dbReference>
<feature type="chain" id="PRO_5036811579" evidence="2">
    <location>
        <begin position="25"/>
        <end position="469"/>
    </location>
</feature>
<feature type="domain" description="Tail specific protease" evidence="3">
    <location>
        <begin position="192"/>
        <end position="393"/>
    </location>
</feature>
<dbReference type="SUPFAM" id="SSF50156">
    <property type="entry name" value="PDZ domain-like"/>
    <property type="match status" value="1"/>
</dbReference>
<dbReference type="RefSeq" id="WP_072545476.1">
    <property type="nucleotide sequence ID" value="NZ_DYVX01000086.1"/>
</dbReference>
<proteinExistence type="predicted"/>
<dbReference type="Pfam" id="PF18294">
    <property type="entry name" value="Pept_S41_N"/>
    <property type="match status" value="1"/>
</dbReference>
<dbReference type="GO" id="GO:0004175">
    <property type="term" value="F:endopeptidase activity"/>
    <property type="evidence" value="ECO:0007669"/>
    <property type="project" value="TreeGrafter"/>
</dbReference>
<dbReference type="Gene3D" id="2.30.42.10">
    <property type="match status" value="1"/>
</dbReference>
<dbReference type="Gene3D" id="3.90.226.10">
    <property type="entry name" value="2-enoyl-CoA Hydratase, Chain A, domain 1"/>
    <property type="match status" value="1"/>
</dbReference>
<organism evidence="4 5">
    <name type="scientific">Mediterranea massiliensis</name>
    <dbReference type="NCBI Taxonomy" id="1841865"/>
    <lineage>
        <taxon>Bacteria</taxon>
        <taxon>Pseudomonadati</taxon>
        <taxon>Bacteroidota</taxon>
        <taxon>Bacteroidia</taxon>
        <taxon>Bacteroidales</taxon>
        <taxon>Bacteroidaceae</taxon>
        <taxon>Mediterranea</taxon>
    </lineage>
</organism>
<dbReference type="GO" id="GO:0030288">
    <property type="term" value="C:outer membrane-bounded periplasmic space"/>
    <property type="evidence" value="ECO:0007669"/>
    <property type="project" value="TreeGrafter"/>
</dbReference>
<accession>A0A921HXW0</accession>
<dbReference type="EMBL" id="DYVX01000086">
    <property type="protein sequence ID" value="HJF92850.1"/>
    <property type="molecule type" value="Genomic_DNA"/>
</dbReference>
<dbReference type="PANTHER" id="PTHR32060">
    <property type="entry name" value="TAIL-SPECIFIC PROTEASE"/>
    <property type="match status" value="1"/>
</dbReference>
<dbReference type="SMART" id="SM00245">
    <property type="entry name" value="TSPc"/>
    <property type="match status" value="1"/>
</dbReference>
<sequence length="469" mass="51458">MKRNILSYLTAACLAALTALTSCGEDRSGEYYALISSKTWMYQTMQDYYLFYQDLPAESELDFFMTPEQFLNAAASEKDKKNGVLYSHIDSVKTTSTTRTLSEVPTYGYEAVMLQAENGDYALQVLYTQPDSPAEEVGLKRGDLIIGADSIKIGSNDYGKYVSSPTTAHKFTLGTYNAELTKMDTTGTVQMPAPRIVEMQNLLKTSLISSGNRTAAYILYNEFGEEDGSQWQSLYSQLASTHPDDIILDLRYNPGGYVSTAQLVATLLAPSTALGQPMLYMTPNDKIATVESYNFDASLLPGGSNLTYRNLYILTSGNTASASEIVINCLRPYLTGNLYQVGTATFGKNVAQARYTDEQAPLLELWLTTYYLSNAEGYQDYDAEGLQPDFTLSESYGGTLGELGSADDLLMQPVLVHMATGAFPSSETPAATRTGKAIPAGMRIIHHSIDDKPHRTRTDRRPDVLSSSN</sequence>
<evidence type="ECO:0000259" key="3">
    <source>
        <dbReference type="SMART" id="SM00245"/>
    </source>
</evidence>
<dbReference type="InterPro" id="IPR041613">
    <property type="entry name" value="Pept_S41_N"/>
</dbReference>
<evidence type="ECO:0000313" key="4">
    <source>
        <dbReference type="EMBL" id="HJF92850.1"/>
    </source>
</evidence>
<gene>
    <name evidence="4" type="ORF">K8W02_10795</name>
</gene>
<dbReference type="GO" id="GO:0006508">
    <property type="term" value="P:proteolysis"/>
    <property type="evidence" value="ECO:0007669"/>
    <property type="project" value="InterPro"/>
</dbReference>
<reference evidence="4" key="1">
    <citation type="journal article" date="2021" name="PeerJ">
        <title>Extensive microbial diversity within the chicken gut microbiome revealed by metagenomics and culture.</title>
        <authorList>
            <person name="Gilroy R."/>
            <person name="Ravi A."/>
            <person name="Getino M."/>
            <person name="Pursley I."/>
            <person name="Horton D.L."/>
            <person name="Alikhan N.F."/>
            <person name="Baker D."/>
            <person name="Gharbi K."/>
            <person name="Hall N."/>
            <person name="Watson M."/>
            <person name="Adriaenssens E.M."/>
            <person name="Foster-Nyarko E."/>
            <person name="Jarju S."/>
            <person name="Secka A."/>
            <person name="Antonio M."/>
            <person name="Oren A."/>
            <person name="Chaudhuri R.R."/>
            <person name="La Ragione R."/>
            <person name="Hildebrand F."/>
            <person name="Pallen M.J."/>
        </authorList>
    </citation>
    <scope>NUCLEOTIDE SEQUENCE</scope>
    <source>
        <strain evidence="4">CHK55-1828</strain>
    </source>
</reference>
<evidence type="ECO:0000256" key="1">
    <source>
        <dbReference type="SAM" id="MobiDB-lite"/>
    </source>
</evidence>
<evidence type="ECO:0000256" key="2">
    <source>
        <dbReference type="SAM" id="SignalP"/>
    </source>
</evidence>
<dbReference type="CDD" id="cd07561">
    <property type="entry name" value="Peptidase_S41_CPP_like"/>
    <property type="match status" value="1"/>
</dbReference>
<dbReference type="AlphaFoldDB" id="A0A921HXW0"/>
<dbReference type="Proteomes" id="UP000717835">
    <property type="component" value="Unassembled WGS sequence"/>
</dbReference>
<reference evidence="4" key="2">
    <citation type="submission" date="2021-09" db="EMBL/GenBank/DDBJ databases">
        <authorList>
            <person name="Gilroy R."/>
        </authorList>
    </citation>
    <scope>NUCLEOTIDE SEQUENCE</scope>
    <source>
        <strain evidence="4">CHK55-1828</strain>
    </source>
</reference>
<name>A0A921HXW0_9BACT</name>
<feature type="signal peptide" evidence="2">
    <location>
        <begin position="1"/>
        <end position="24"/>
    </location>
</feature>
<protein>
    <submittedName>
        <fullName evidence="4">Peptidase S41</fullName>
    </submittedName>
</protein>
<dbReference type="PANTHER" id="PTHR32060:SF30">
    <property type="entry name" value="CARBOXY-TERMINAL PROCESSING PROTEASE CTPA"/>
    <property type="match status" value="1"/>
</dbReference>
<dbReference type="GO" id="GO:0007165">
    <property type="term" value="P:signal transduction"/>
    <property type="evidence" value="ECO:0007669"/>
    <property type="project" value="TreeGrafter"/>
</dbReference>
<dbReference type="InterPro" id="IPR036034">
    <property type="entry name" value="PDZ_sf"/>
</dbReference>
<dbReference type="Pfam" id="PF03572">
    <property type="entry name" value="Peptidase_S41"/>
    <property type="match status" value="1"/>
</dbReference>
<dbReference type="SUPFAM" id="SSF52096">
    <property type="entry name" value="ClpP/crotonase"/>
    <property type="match status" value="1"/>
</dbReference>
<dbReference type="PROSITE" id="PS51257">
    <property type="entry name" value="PROKAR_LIPOPROTEIN"/>
    <property type="match status" value="1"/>
</dbReference>
<dbReference type="InterPro" id="IPR005151">
    <property type="entry name" value="Tail-specific_protease"/>
</dbReference>
<comment type="caution">
    <text evidence="4">The sequence shown here is derived from an EMBL/GenBank/DDBJ whole genome shotgun (WGS) entry which is preliminary data.</text>
</comment>
<dbReference type="Gene3D" id="3.30.750.170">
    <property type="match status" value="1"/>
</dbReference>
<keyword evidence="2" id="KW-0732">Signal</keyword>